<dbReference type="RefSeq" id="WP_379788556.1">
    <property type="nucleotide sequence ID" value="NZ_JBHSHL010000030.1"/>
</dbReference>
<evidence type="ECO:0000313" key="2">
    <source>
        <dbReference type="Proteomes" id="UP001595916"/>
    </source>
</evidence>
<name>A0ABV9QKQ5_9FIRM</name>
<organism evidence="1 2">
    <name type="scientific">Filifactor villosus</name>
    <dbReference type="NCBI Taxonomy" id="29374"/>
    <lineage>
        <taxon>Bacteria</taxon>
        <taxon>Bacillati</taxon>
        <taxon>Bacillota</taxon>
        <taxon>Clostridia</taxon>
        <taxon>Peptostreptococcales</taxon>
        <taxon>Filifactoraceae</taxon>
        <taxon>Filifactor</taxon>
    </lineage>
</organism>
<keyword evidence="2" id="KW-1185">Reference proteome</keyword>
<reference evidence="2" key="1">
    <citation type="journal article" date="2019" name="Int. J. Syst. Evol. Microbiol.">
        <title>The Global Catalogue of Microorganisms (GCM) 10K type strain sequencing project: providing services to taxonomists for standard genome sequencing and annotation.</title>
        <authorList>
            <consortium name="The Broad Institute Genomics Platform"/>
            <consortium name="The Broad Institute Genome Sequencing Center for Infectious Disease"/>
            <person name="Wu L."/>
            <person name="Ma J."/>
        </authorList>
    </citation>
    <scope>NUCLEOTIDE SEQUENCE [LARGE SCALE GENOMIC DNA]</scope>
    <source>
        <strain evidence="2">CCUG 46385</strain>
    </source>
</reference>
<sequence>MEEKIKVYVSEEVGHILLKDMELFEFYKKDRQLNKNDFINTLILHYHESYQQSNSELFEYIRRTLEKEFVCSEQKIGDIAYDILKYTQSKAFRPEKGKLDSSFSIKPTKKSKAVIQYIQECLLSRTTMSNYFRNMLSSYCLLPQDKREEVIFRDKFEEIRSAIDNDRKIYFKHKYNDSKYVVSPYAVSGSKEELFNYLIAEYNGRPYSFRISRLEKVIALNEVRSFKEGMEGIFDKMIAYGPQFAFEKEREICVRLEPYGRLMFEKVYLHRPKPIRVEGDRYYFDCSDNQIIQYFFRFGKFAYIETPVQLREEMLKRYRMAARAYTGKSRSLE</sequence>
<dbReference type="PROSITE" id="PS52050">
    <property type="entry name" value="WYL"/>
    <property type="match status" value="1"/>
</dbReference>
<evidence type="ECO:0000313" key="1">
    <source>
        <dbReference type="EMBL" id="MFC4805017.1"/>
    </source>
</evidence>
<proteinExistence type="predicted"/>
<protein>
    <submittedName>
        <fullName evidence="1">WYL domain-containing protein</fullName>
    </submittedName>
</protein>
<accession>A0ABV9QKQ5</accession>
<dbReference type="Proteomes" id="UP001595916">
    <property type="component" value="Unassembled WGS sequence"/>
</dbReference>
<gene>
    <name evidence="1" type="ORF">ACFO4R_07975</name>
</gene>
<dbReference type="EMBL" id="JBHSHL010000030">
    <property type="protein sequence ID" value="MFC4805017.1"/>
    <property type="molecule type" value="Genomic_DNA"/>
</dbReference>
<comment type="caution">
    <text evidence="1">The sequence shown here is derived from an EMBL/GenBank/DDBJ whole genome shotgun (WGS) entry which is preliminary data.</text>
</comment>